<evidence type="ECO:0000313" key="3">
    <source>
        <dbReference type="Proteomes" id="UP001596104"/>
    </source>
</evidence>
<proteinExistence type="predicted"/>
<evidence type="ECO:0000256" key="1">
    <source>
        <dbReference type="SAM" id="MobiDB-lite"/>
    </source>
</evidence>
<reference evidence="3" key="1">
    <citation type="journal article" date="2019" name="Int. J. Syst. Evol. Microbiol.">
        <title>The Global Catalogue of Microorganisms (GCM) 10K type strain sequencing project: providing services to taxonomists for standard genome sequencing and annotation.</title>
        <authorList>
            <consortium name="The Broad Institute Genomics Platform"/>
            <consortium name="The Broad Institute Genome Sequencing Center for Infectious Disease"/>
            <person name="Wu L."/>
            <person name="Ma J."/>
        </authorList>
    </citation>
    <scope>NUCLEOTIDE SEQUENCE [LARGE SCALE GENOMIC DNA]</scope>
    <source>
        <strain evidence="3">CGMCC 1.16326</strain>
    </source>
</reference>
<comment type="caution">
    <text evidence="2">The sequence shown here is derived from an EMBL/GenBank/DDBJ whole genome shotgun (WGS) entry which is preliminary data.</text>
</comment>
<dbReference type="EMBL" id="JBHSLV010000007">
    <property type="protein sequence ID" value="MFC5391789.1"/>
    <property type="molecule type" value="Genomic_DNA"/>
</dbReference>
<gene>
    <name evidence="2" type="ORF">ACFPPC_03950</name>
</gene>
<protein>
    <submittedName>
        <fullName evidence="2">Uncharacterized protein</fullName>
    </submittedName>
</protein>
<accession>A0ABW0H941</accession>
<name>A0ABW0H941_9HYPH</name>
<dbReference type="Proteomes" id="UP001596104">
    <property type="component" value="Unassembled WGS sequence"/>
</dbReference>
<evidence type="ECO:0000313" key="2">
    <source>
        <dbReference type="EMBL" id="MFC5391789.1"/>
    </source>
</evidence>
<sequence>MIDRDLRSPLSRGSSRRPRKKALPGLFDLTPAAQQRALAQPLQSPARPFRRGNLITCADAGLGMLAAEATGAASPRTDVSRPSWTSCSMFTAARSRSSLRRLRARRAPNVSNPGIESPPLSCRLIQL</sequence>
<keyword evidence="3" id="KW-1185">Reference proteome</keyword>
<dbReference type="RefSeq" id="WP_377006563.1">
    <property type="nucleotide sequence ID" value="NZ_JBHSLV010000007.1"/>
</dbReference>
<organism evidence="2 3">
    <name type="scientific">Bosea vestrisii</name>
    <dbReference type="NCBI Taxonomy" id="151416"/>
    <lineage>
        <taxon>Bacteria</taxon>
        <taxon>Pseudomonadati</taxon>
        <taxon>Pseudomonadota</taxon>
        <taxon>Alphaproteobacteria</taxon>
        <taxon>Hyphomicrobiales</taxon>
        <taxon>Boseaceae</taxon>
        <taxon>Bosea</taxon>
    </lineage>
</organism>
<feature type="region of interest" description="Disordered" evidence="1">
    <location>
        <begin position="1"/>
        <end position="25"/>
    </location>
</feature>